<accession>A1HR47</accession>
<protein>
    <submittedName>
        <fullName evidence="1">Uncharacterized protein</fullName>
    </submittedName>
</protein>
<organism evidence="1 2">
    <name type="scientific">Thermosinus carboxydivorans Nor1</name>
    <dbReference type="NCBI Taxonomy" id="401526"/>
    <lineage>
        <taxon>Bacteria</taxon>
        <taxon>Bacillati</taxon>
        <taxon>Bacillota</taxon>
        <taxon>Negativicutes</taxon>
        <taxon>Selenomonadales</taxon>
        <taxon>Sporomusaceae</taxon>
        <taxon>Thermosinus</taxon>
    </lineage>
</organism>
<evidence type="ECO:0000313" key="1">
    <source>
        <dbReference type="EMBL" id="EAX47546.1"/>
    </source>
</evidence>
<keyword evidence="2" id="KW-1185">Reference proteome</keyword>
<comment type="caution">
    <text evidence="1">The sequence shown here is derived from an EMBL/GenBank/DDBJ whole genome shotgun (WGS) entry which is preliminary data.</text>
</comment>
<reference evidence="1 2" key="2">
    <citation type="submission" date="2007-01" db="EMBL/GenBank/DDBJ databases">
        <title>Sequencing of the draft genome and assembly of Thermosinus carboxydivorans Nor1.</title>
        <authorList>
            <consortium name="US DOE Joint Genome Institute (JGI-PGF)"/>
            <person name="Copeland A."/>
            <person name="Lucas S."/>
            <person name="Lapidus A."/>
            <person name="Barry K."/>
            <person name="Glavina del Rio T."/>
            <person name="Dalin E."/>
            <person name="Tice H."/>
            <person name="Bruce D."/>
            <person name="Pitluck S."/>
            <person name="Richardson P."/>
        </authorList>
    </citation>
    <scope>NUCLEOTIDE SEQUENCE [LARGE SCALE GENOMIC DNA]</scope>
    <source>
        <strain evidence="1 2">Nor1</strain>
    </source>
</reference>
<proteinExistence type="predicted"/>
<dbReference type="EMBL" id="AAWL01000009">
    <property type="protein sequence ID" value="EAX47546.1"/>
    <property type="molecule type" value="Genomic_DNA"/>
</dbReference>
<dbReference type="RefSeq" id="WP_007289497.1">
    <property type="nucleotide sequence ID" value="NZ_AAWL01000009.1"/>
</dbReference>
<gene>
    <name evidence="1" type="ORF">TcarDRAFT_1281</name>
</gene>
<reference evidence="1 2" key="1">
    <citation type="submission" date="2007-01" db="EMBL/GenBank/DDBJ databases">
        <title>Annotation of the draft genome assembly of Thermosinus carboxydivorans Nor1.</title>
        <authorList>
            <consortium name="US DOE Joint Genome Institute (JGI-ORNL)"/>
            <person name="Larimer F."/>
            <person name="Land M."/>
            <person name="Hauser L."/>
        </authorList>
    </citation>
    <scope>NUCLEOTIDE SEQUENCE [LARGE SCALE GENOMIC DNA]</scope>
    <source>
        <strain evidence="1 2">Nor1</strain>
    </source>
</reference>
<dbReference type="Proteomes" id="UP000005139">
    <property type="component" value="Unassembled WGS sequence"/>
</dbReference>
<name>A1HR47_9FIRM</name>
<dbReference type="AlphaFoldDB" id="A1HR47"/>
<sequence>MDLKEQTLRKAVHRYLIAATQYMRALARYKNILAARDRADLERDRLLEVGKIYFAEHPEVRLHIEFVESGEYTQKSVDTVVENLIVKYIWDTDEVFQLNSPRCLERVEEVLYKFTSDFKF</sequence>
<evidence type="ECO:0000313" key="2">
    <source>
        <dbReference type="Proteomes" id="UP000005139"/>
    </source>
</evidence>